<evidence type="ECO:0000256" key="6">
    <source>
        <dbReference type="ARBA" id="ARBA00035023"/>
    </source>
</evidence>
<dbReference type="Pfam" id="PF07063">
    <property type="entry name" value="HGLS"/>
    <property type="match status" value="1"/>
</dbReference>
<sequence>MPFVSSTELRQRFSLAMSEMYRKEVPLYGDLLDLVRDVNEPLLDTLRPLERSRLNQERHGAIRVGKEQELRNLARLFRQLGMHAVGYYDLSTAGLPVHATAFRATDASLLENPFRLFVSLLREDLITDENTRQLARKTLSNREIFSARALKLIAHAEAVGGVEEVIADEFITAALATFAFDRVSTVSEDHYTQLAKASPLVADIASFATPHINHLTPCTLDIDAVQRGMISRGIPPKSIIEGPPPRLCPILLRQTSFTALKERIIFDNLDPAASLNVGHHKARFGEIESRGAALTAKGRALFDELFEQARSTEVDTSATPHGDNAANDIHQAHLQKFFKGGFPDDWETLRKQGLIFVRYEVAEGQHSTEPKSLDELIAEGKVTFKGILYEDFLPASAAGIFSSNLGENKAGHSKGNPDQAGFEKSLGHAVLEAEDIYRTSEEQSLQEVRKAFPAVTL</sequence>
<protein>
    <recommendedName>
        <fullName evidence="7">2-oxoadipate dioxygenase/decarboxylase</fullName>
        <ecNumber evidence="6">1.13.11.93</ecNumber>
    </recommendedName>
    <alternativeName>
        <fullName evidence="8">2-hydroxyglutarate synthase</fullName>
    </alternativeName>
</protein>
<comment type="similarity">
    <text evidence="5">Belongs to the 2-oxoadipate dioxygenase/decarboxylase family.</text>
</comment>
<accession>A0A1Y2F5X0</accession>
<dbReference type="GO" id="GO:0051213">
    <property type="term" value="F:dioxygenase activity"/>
    <property type="evidence" value="ECO:0007669"/>
    <property type="project" value="UniProtKB-KW"/>
</dbReference>
<dbReference type="Gene3D" id="3.10.180.80">
    <property type="entry name" value="Uncharacterised protein PF07063, DUF1338"/>
    <property type="match status" value="1"/>
</dbReference>
<dbReference type="InterPro" id="IPR009770">
    <property type="entry name" value="HGLS"/>
</dbReference>
<dbReference type="AlphaFoldDB" id="A0A1Y2F5X0"/>
<dbReference type="PANTHER" id="PTHR39479:SF2">
    <property type="entry name" value="2-OXOADIPATE DIOXYGENASE_DECARBOXYLASE"/>
    <property type="match status" value="1"/>
</dbReference>
<evidence type="ECO:0000256" key="4">
    <source>
        <dbReference type="ARBA" id="ARBA00023004"/>
    </source>
</evidence>
<reference evidence="9 10" key="1">
    <citation type="submission" date="2016-07" db="EMBL/GenBank/DDBJ databases">
        <title>Pervasive Adenine N6-methylation of Active Genes in Fungi.</title>
        <authorList>
            <consortium name="DOE Joint Genome Institute"/>
            <person name="Mondo S.J."/>
            <person name="Dannebaum R.O."/>
            <person name="Kuo R.C."/>
            <person name="Labutti K."/>
            <person name="Haridas S."/>
            <person name="Kuo A."/>
            <person name="Salamov A."/>
            <person name="Ahrendt S.R."/>
            <person name="Lipzen A."/>
            <person name="Sullivan W."/>
            <person name="Andreopoulos W.B."/>
            <person name="Clum A."/>
            <person name="Lindquist E."/>
            <person name="Daum C."/>
            <person name="Ramamoorthy G.K."/>
            <person name="Gryganskyi A."/>
            <person name="Culley D."/>
            <person name="Magnuson J.K."/>
            <person name="James T.Y."/>
            <person name="O'Malley M.A."/>
            <person name="Stajich J.E."/>
            <person name="Spatafora J.W."/>
            <person name="Visel A."/>
            <person name="Grigoriev I.V."/>
        </authorList>
    </citation>
    <scope>NUCLEOTIDE SEQUENCE [LARGE SCALE GENOMIC DNA]</scope>
    <source>
        <strain evidence="9 10">62-1032</strain>
    </source>
</reference>
<dbReference type="PANTHER" id="PTHR39479">
    <property type="match status" value="1"/>
</dbReference>
<evidence type="ECO:0000256" key="1">
    <source>
        <dbReference type="ARBA" id="ARBA00001954"/>
    </source>
</evidence>
<evidence type="ECO:0000313" key="9">
    <source>
        <dbReference type="EMBL" id="ORY79288.1"/>
    </source>
</evidence>
<dbReference type="SMART" id="SM01150">
    <property type="entry name" value="DUF1338"/>
    <property type="match status" value="1"/>
</dbReference>
<keyword evidence="10" id="KW-1185">Reference proteome</keyword>
<name>A0A1Y2F5X0_9BASI</name>
<evidence type="ECO:0000256" key="3">
    <source>
        <dbReference type="ARBA" id="ARBA00023002"/>
    </source>
</evidence>
<comment type="caution">
    <text evidence="9">The sequence shown here is derived from an EMBL/GenBank/DDBJ whole genome shotgun (WGS) entry which is preliminary data.</text>
</comment>
<evidence type="ECO:0000313" key="10">
    <source>
        <dbReference type="Proteomes" id="UP000193467"/>
    </source>
</evidence>
<dbReference type="EC" id="1.13.11.93" evidence="6"/>
<organism evidence="9 10">
    <name type="scientific">Leucosporidium creatinivorum</name>
    <dbReference type="NCBI Taxonomy" id="106004"/>
    <lineage>
        <taxon>Eukaryota</taxon>
        <taxon>Fungi</taxon>
        <taxon>Dikarya</taxon>
        <taxon>Basidiomycota</taxon>
        <taxon>Pucciniomycotina</taxon>
        <taxon>Microbotryomycetes</taxon>
        <taxon>Leucosporidiales</taxon>
        <taxon>Leucosporidium</taxon>
    </lineage>
</organism>
<comment type="cofactor">
    <cofactor evidence="1">
        <name>Fe(2+)</name>
        <dbReference type="ChEBI" id="CHEBI:29033"/>
    </cofactor>
</comment>
<dbReference type="InterPro" id="IPR047869">
    <property type="entry name" value="YdcJ_bac-like"/>
</dbReference>
<proteinExistence type="inferred from homology"/>
<gene>
    <name evidence="9" type="ORF">BCR35DRAFT_279423</name>
</gene>
<dbReference type="STRING" id="106004.A0A1Y2F5X0"/>
<keyword evidence="4" id="KW-0408">Iron</keyword>
<dbReference type="OrthoDB" id="8300246at2759"/>
<dbReference type="Proteomes" id="UP000193467">
    <property type="component" value="Unassembled WGS sequence"/>
</dbReference>
<keyword evidence="2" id="KW-0223">Dioxygenase</keyword>
<evidence type="ECO:0000256" key="8">
    <source>
        <dbReference type="ARBA" id="ARBA00035045"/>
    </source>
</evidence>
<dbReference type="CDD" id="cd16348">
    <property type="entry name" value="VOC_YdcJ_like"/>
    <property type="match status" value="1"/>
</dbReference>
<evidence type="ECO:0000256" key="7">
    <source>
        <dbReference type="ARBA" id="ARBA00035034"/>
    </source>
</evidence>
<keyword evidence="3" id="KW-0560">Oxidoreductase</keyword>
<evidence type="ECO:0000256" key="2">
    <source>
        <dbReference type="ARBA" id="ARBA00022964"/>
    </source>
</evidence>
<dbReference type="EMBL" id="MCGR01000027">
    <property type="protein sequence ID" value="ORY79288.1"/>
    <property type="molecule type" value="Genomic_DNA"/>
</dbReference>
<dbReference type="InParanoid" id="A0A1Y2F5X0"/>
<evidence type="ECO:0000256" key="5">
    <source>
        <dbReference type="ARBA" id="ARBA00035013"/>
    </source>
</evidence>